<dbReference type="AlphaFoldDB" id="A0A381Z127"/>
<sequence>MDQAEPFRRITIRGLLNENDFEIQFSNDGVDGGMSVGEGSDMDPLRLVYGLNGSGKTSALRIIRALLVGDIPTLLSIPFQSVEIERWEPWGESDGELIPGGIGGAFLFGQDDGVSGTFYSSYVYLKFVSEEFGHPDWYKSRISSEEKKKI</sequence>
<feature type="non-terminal residue" evidence="1">
    <location>
        <position position="1"/>
    </location>
</feature>
<name>A0A381Z127_9ZZZZ</name>
<proteinExistence type="predicted"/>
<reference evidence="1" key="1">
    <citation type="submission" date="2018-05" db="EMBL/GenBank/DDBJ databases">
        <authorList>
            <person name="Lanie J.A."/>
            <person name="Ng W.-L."/>
            <person name="Kazmierczak K.M."/>
            <person name="Andrzejewski T.M."/>
            <person name="Davidsen T.M."/>
            <person name="Wayne K.J."/>
            <person name="Tettelin H."/>
            <person name="Glass J.I."/>
            <person name="Rusch D."/>
            <person name="Podicherti R."/>
            <person name="Tsui H.-C.T."/>
            <person name="Winkler M.E."/>
        </authorList>
    </citation>
    <scope>NUCLEOTIDE SEQUENCE</scope>
</reference>
<organism evidence="1">
    <name type="scientific">marine metagenome</name>
    <dbReference type="NCBI Taxonomy" id="408172"/>
    <lineage>
        <taxon>unclassified sequences</taxon>
        <taxon>metagenomes</taxon>
        <taxon>ecological metagenomes</taxon>
    </lineage>
</organism>
<gene>
    <name evidence="1" type="ORF">METZ01_LOCUS135763</name>
</gene>
<protein>
    <submittedName>
        <fullName evidence="1">Uncharacterized protein</fullName>
    </submittedName>
</protein>
<dbReference type="EMBL" id="UINC01019563">
    <property type="protein sequence ID" value="SVA82909.1"/>
    <property type="molecule type" value="Genomic_DNA"/>
</dbReference>
<feature type="non-terminal residue" evidence="1">
    <location>
        <position position="150"/>
    </location>
</feature>
<accession>A0A381Z127</accession>
<evidence type="ECO:0000313" key="1">
    <source>
        <dbReference type="EMBL" id="SVA82909.1"/>
    </source>
</evidence>